<protein>
    <recommendedName>
        <fullName evidence="4">DUF4355 domain-containing protein</fullName>
    </recommendedName>
</protein>
<dbReference type="Proteomes" id="UP000470520">
    <property type="component" value="Unassembled WGS sequence"/>
</dbReference>
<gene>
    <name evidence="2" type="ORF">G3I21_12045</name>
</gene>
<comment type="caution">
    <text evidence="2">The sequence shown here is derived from an EMBL/GenBank/DDBJ whole genome shotgun (WGS) entry which is preliminary data.</text>
</comment>
<dbReference type="AlphaFoldDB" id="A0A7K3QRN7"/>
<evidence type="ECO:0000256" key="1">
    <source>
        <dbReference type="SAM" id="MobiDB-lite"/>
    </source>
</evidence>
<sequence length="181" mass="18842">MSETTTESVAPAGGQPAEQPTAHNEAAGDAPLGAAGEKALNEWKARAKAAEKASKEHAARLQAIEDRDKTEVQKAGERATKAEQRATAMVERAARAEVRALAAAKFADPSDAAAFLNVGEFVDDDGDIDSKGIEKALTELLKRKPHLGKEQAAPSFDGGARTTAGAPTDMNALIRQKAGLG</sequence>
<feature type="region of interest" description="Disordered" evidence="1">
    <location>
        <begin position="145"/>
        <end position="170"/>
    </location>
</feature>
<evidence type="ECO:0000313" key="3">
    <source>
        <dbReference type="Proteomes" id="UP000470520"/>
    </source>
</evidence>
<accession>A0A7K3QRN7</accession>
<proteinExistence type="predicted"/>
<name>A0A7K3QRN7_9ACTN</name>
<reference evidence="2 3" key="1">
    <citation type="submission" date="2020-01" db="EMBL/GenBank/DDBJ databases">
        <title>Insect and environment-associated Actinomycetes.</title>
        <authorList>
            <person name="Currrie C."/>
            <person name="Chevrette M."/>
            <person name="Carlson C."/>
            <person name="Stubbendieck R."/>
            <person name="Wendt-Pienkowski E."/>
        </authorList>
    </citation>
    <scope>NUCLEOTIDE SEQUENCE [LARGE SCALE GENOMIC DNA]</scope>
    <source>
        <strain evidence="2 3">SID7754</strain>
    </source>
</reference>
<organism evidence="2 3">
    <name type="scientific">Streptomyces bauhiniae</name>
    <dbReference type="NCBI Taxonomy" id="2340725"/>
    <lineage>
        <taxon>Bacteria</taxon>
        <taxon>Bacillati</taxon>
        <taxon>Actinomycetota</taxon>
        <taxon>Actinomycetes</taxon>
        <taxon>Kitasatosporales</taxon>
        <taxon>Streptomycetaceae</taxon>
        <taxon>Streptomyces</taxon>
    </lineage>
</organism>
<feature type="compositionally biased region" description="Basic and acidic residues" evidence="1">
    <location>
        <begin position="39"/>
        <end position="84"/>
    </location>
</feature>
<evidence type="ECO:0000313" key="2">
    <source>
        <dbReference type="EMBL" id="NEB92440.1"/>
    </source>
</evidence>
<dbReference type="EMBL" id="JAAGMR010000145">
    <property type="protein sequence ID" value="NEB92440.1"/>
    <property type="molecule type" value="Genomic_DNA"/>
</dbReference>
<dbReference type="RefSeq" id="WP_164188238.1">
    <property type="nucleotide sequence ID" value="NZ_JAAGMR010000145.1"/>
</dbReference>
<feature type="region of interest" description="Disordered" evidence="1">
    <location>
        <begin position="1"/>
        <end position="86"/>
    </location>
</feature>
<evidence type="ECO:0008006" key="4">
    <source>
        <dbReference type="Google" id="ProtNLM"/>
    </source>
</evidence>